<keyword evidence="3" id="KW-0808">Transferase</keyword>
<dbReference type="GO" id="GO:0005886">
    <property type="term" value="C:plasma membrane"/>
    <property type="evidence" value="ECO:0007669"/>
    <property type="project" value="UniProtKB-SubCell"/>
</dbReference>
<feature type="transmembrane region" description="Helical" evidence="9">
    <location>
        <begin position="341"/>
        <end position="358"/>
    </location>
</feature>
<feature type="transmembrane region" description="Helical" evidence="9">
    <location>
        <begin position="14"/>
        <end position="36"/>
    </location>
</feature>
<evidence type="ECO:0000256" key="2">
    <source>
        <dbReference type="ARBA" id="ARBA00022475"/>
    </source>
</evidence>
<comment type="subcellular location">
    <subcellularLocation>
        <location evidence="1">Cell membrane</location>
        <topology evidence="1">Multi-pass membrane protein</topology>
    </subcellularLocation>
</comment>
<name>A0A1M4V3V4_9BURK</name>
<dbReference type="InterPro" id="IPR018584">
    <property type="entry name" value="GT87"/>
</dbReference>
<feature type="transmembrane region" description="Helical" evidence="9">
    <location>
        <begin position="378"/>
        <end position="396"/>
    </location>
</feature>
<proteinExistence type="inferred from homology"/>
<evidence type="ECO:0008006" key="12">
    <source>
        <dbReference type="Google" id="ProtNLM"/>
    </source>
</evidence>
<feature type="transmembrane region" description="Helical" evidence="9">
    <location>
        <begin position="178"/>
        <end position="200"/>
    </location>
</feature>
<dbReference type="EMBL" id="FQUZ01000005">
    <property type="protein sequence ID" value="SHE63582.1"/>
    <property type="molecule type" value="Genomic_DNA"/>
</dbReference>
<feature type="transmembrane region" description="Helical" evidence="9">
    <location>
        <begin position="155"/>
        <end position="171"/>
    </location>
</feature>
<evidence type="ECO:0000256" key="5">
    <source>
        <dbReference type="ARBA" id="ARBA00022989"/>
    </source>
</evidence>
<keyword evidence="4 9" id="KW-0812">Transmembrane</keyword>
<evidence type="ECO:0000313" key="10">
    <source>
        <dbReference type="EMBL" id="SHE63582.1"/>
    </source>
</evidence>
<feature type="region of interest" description="Disordered" evidence="8">
    <location>
        <begin position="402"/>
        <end position="421"/>
    </location>
</feature>
<reference evidence="10 11" key="1">
    <citation type="submission" date="2016-11" db="EMBL/GenBank/DDBJ databases">
        <authorList>
            <person name="Jaros S."/>
            <person name="Januszkiewicz K."/>
            <person name="Wedrychowicz H."/>
        </authorList>
    </citation>
    <scope>NUCLEOTIDE SEQUENCE [LARGE SCALE GENOMIC DNA]</scope>
    <source>
        <strain evidence="10 11">DSM 16112</strain>
    </source>
</reference>
<comment type="similarity">
    <text evidence="7">Belongs to the glycosyltransferase 87 family.</text>
</comment>
<evidence type="ECO:0000256" key="6">
    <source>
        <dbReference type="ARBA" id="ARBA00023136"/>
    </source>
</evidence>
<evidence type="ECO:0000256" key="9">
    <source>
        <dbReference type="SAM" id="Phobius"/>
    </source>
</evidence>
<evidence type="ECO:0000256" key="3">
    <source>
        <dbReference type="ARBA" id="ARBA00022679"/>
    </source>
</evidence>
<feature type="transmembrane region" description="Helical" evidence="9">
    <location>
        <begin position="269"/>
        <end position="289"/>
    </location>
</feature>
<keyword evidence="11" id="KW-1185">Reference proteome</keyword>
<evidence type="ECO:0000256" key="8">
    <source>
        <dbReference type="SAM" id="MobiDB-lite"/>
    </source>
</evidence>
<protein>
    <recommendedName>
        <fullName evidence="12">DUF2029 domain-containing protein</fullName>
    </recommendedName>
</protein>
<evidence type="ECO:0000313" key="11">
    <source>
        <dbReference type="Proteomes" id="UP000184327"/>
    </source>
</evidence>
<sequence length="421" mass="45514">MNPSQRVQVATSRLLWMAVVILSIPLIAISAIRFQAPHLLMQSKVLTDFDAFHIAGTMANQGQAHATYQAAATFAAQQEITGTQNFMPWTYPPPALLLTQGLASLPIGVAYALFISASFCCYLLVLRQMAKEYLPGVLIATIPTLVLTLRTGQNSFLIAALAGSFLLGFLRQRPVAGIPLGLMVIKPHLAAGFALLSLLGQRWSSMLWAALTVILSLAIATIALGTGIWPAFLGGVREAGQFLSEGYYPLFRMISLYAFFRSLGTPADIAFALHAVGTVLALVMLAITWRSSLPPRMVAATACVASLFVSPYGYDYDLTLLGLAMALVMRDIIEYATSRELIALLLLSWWATGYGFFFGAFQELSSSGINHLEPSTEWSLAAPALLALVIGSARVLRRATPRPIPDDHQARLPTKESLPNS</sequence>
<keyword evidence="2" id="KW-1003">Cell membrane</keyword>
<dbReference type="STRING" id="1122156.SAMN02745117_00582"/>
<gene>
    <name evidence="10" type="ORF">SAMN02745117_00582</name>
</gene>
<feature type="transmembrane region" description="Helical" evidence="9">
    <location>
        <begin position="206"/>
        <end position="234"/>
    </location>
</feature>
<dbReference type="AlphaFoldDB" id="A0A1M4V3V4"/>
<dbReference type="RefSeq" id="WP_073354517.1">
    <property type="nucleotide sequence ID" value="NZ_FQUZ01000005.1"/>
</dbReference>
<keyword evidence="6 9" id="KW-0472">Membrane</keyword>
<evidence type="ECO:0000256" key="7">
    <source>
        <dbReference type="ARBA" id="ARBA00024033"/>
    </source>
</evidence>
<feature type="compositionally biased region" description="Basic and acidic residues" evidence="8">
    <location>
        <begin position="404"/>
        <end position="414"/>
    </location>
</feature>
<accession>A0A1M4V3V4</accession>
<keyword evidence="5 9" id="KW-1133">Transmembrane helix</keyword>
<dbReference type="GO" id="GO:0016758">
    <property type="term" value="F:hexosyltransferase activity"/>
    <property type="evidence" value="ECO:0007669"/>
    <property type="project" value="InterPro"/>
</dbReference>
<dbReference type="OrthoDB" id="8962112at2"/>
<organism evidence="10 11">
    <name type="scientific">Lampropedia hyalina DSM 16112</name>
    <dbReference type="NCBI Taxonomy" id="1122156"/>
    <lineage>
        <taxon>Bacteria</taxon>
        <taxon>Pseudomonadati</taxon>
        <taxon>Pseudomonadota</taxon>
        <taxon>Betaproteobacteria</taxon>
        <taxon>Burkholderiales</taxon>
        <taxon>Comamonadaceae</taxon>
        <taxon>Lampropedia</taxon>
    </lineage>
</organism>
<evidence type="ECO:0000256" key="4">
    <source>
        <dbReference type="ARBA" id="ARBA00022692"/>
    </source>
</evidence>
<evidence type="ECO:0000256" key="1">
    <source>
        <dbReference type="ARBA" id="ARBA00004651"/>
    </source>
</evidence>
<dbReference type="Proteomes" id="UP000184327">
    <property type="component" value="Unassembled WGS sequence"/>
</dbReference>
<feature type="transmembrane region" description="Helical" evidence="9">
    <location>
        <begin position="103"/>
        <end position="126"/>
    </location>
</feature>
<dbReference type="Pfam" id="PF09594">
    <property type="entry name" value="GT87"/>
    <property type="match status" value="1"/>
</dbReference>